<dbReference type="SUPFAM" id="SSF69500">
    <property type="entry name" value="DTD-like"/>
    <property type="match status" value="1"/>
</dbReference>
<dbReference type="GO" id="GO:0051500">
    <property type="term" value="F:D-tyrosyl-tRNA(Tyr) deacylase activity"/>
    <property type="evidence" value="ECO:0007669"/>
    <property type="project" value="TreeGrafter"/>
</dbReference>
<gene>
    <name evidence="2 3" type="primary">dtd</name>
    <name evidence="3" type="ORF">KL86DPRO_10017</name>
</gene>
<evidence type="ECO:0000313" key="3">
    <source>
        <dbReference type="EMBL" id="SBV90422.1"/>
    </source>
</evidence>
<dbReference type="AlphaFoldDB" id="A0A212IT95"/>
<accession>A0A212IT95</accession>
<dbReference type="InterPro" id="IPR023509">
    <property type="entry name" value="DTD-like_sf"/>
</dbReference>
<feature type="short sequence motif" description="Gly-cisPro motif, important for rejection of L-amino acids" evidence="2">
    <location>
        <begin position="142"/>
        <end position="143"/>
    </location>
</feature>
<dbReference type="PANTHER" id="PTHR10472">
    <property type="entry name" value="D-TYROSYL-TRNA TYR DEACYLASE"/>
    <property type="match status" value="1"/>
</dbReference>
<comment type="subcellular location">
    <subcellularLocation>
        <location evidence="2">Cytoplasm</location>
    </subcellularLocation>
</comment>
<keyword evidence="2 3" id="KW-0378">Hydrolase</keyword>
<dbReference type="GO" id="GO:0043908">
    <property type="term" value="F:Ser(Gly)-tRNA(Ala) hydrolase activity"/>
    <property type="evidence" value="ECO:0007669"/>
    <property type="project" value="UniProtKB-UniRule"/>
</dbReference>
<comment type="catalytic activity">
    <reaction evidence="2">
        <text>a D-aminoacyl-tRNA + H2O = a tRNA + a D-alpha-amino acid + H(+)</text>
        <dbReference type="Rhea" id="RHEA:13953"/>
        <dbReference type="Rhea" id="RHEA-COMP:10123"/>
        <dbReference type="Rhea" id="RHEA-COMP:10124"/>
        <dbReference type="ChEBI" id="CHEBI:15377"/>
        <dbReference type="ChEBI" id="CHEBI:15378"/>
        <dbReference type="ChEBI" id="CHEBI:59871"/>
        <dbReference type="ChEBI" id="CHEBI:78442"/>
        <dbReference type="ChEBI" id="CHEBI:79333"/>
        <dbReference type="EC" id="3.1.1.96"/>
    </reaction>
</comment>
<evidence type="ECO:0000256" key="1">
    <source>
        <dbReference type="ARBA" id="ARBA00009673"/>
    </source>
</evidence>
<dbReference type="EC" id="3.1.1.96" evidence="2"/>
<dbReference type="GO" id="GO:0019478">
    <property type="term" value="P:D-amino acid catabolic process"/>
    <property type="evidence" value="ECO:0007669"/>
    <property type="project" value="UniProtKB-UniRule"/>
</dbReference>
<keyword evidence="2" id="KW-0820">tRNA-binding</keyword>
<comment type="domain">
    <text evidence="2">A Gly-cisPro motif from one monomer fits into the active site of the other monomer to allow specific chiral rejection of L-amino acids.</text>
</comment>
<dbReference type="NCBIfam" id="TIGR00256">
    <property type="entry name" value="D-aminoacyl-tRNA deacylase"/>
    <property type="match status" value="1"/>
</dbReference>
<protein>
    <recommendedName>
        <fullName evidence="2">D-aminoacyl-tRNA deacylase</fullName>
        <shortName evidence="2">DTD</shortName>
        <ecNumber evidence="2">3.1.1.96</ecNumber>
    </recommendedName>
    <alternativeName>
        <fullName evidence="2">Gly-tRNA(Ala) deacylase</fullName>
        <ecNumber evidence="2">3.1.1.-</ecNumber>
    </alternativeName>
</protein>
<evidence type="ECO:0000256" key="2">
    <source>
        <dbReference type="HAMAP-Rule" id="MF_00518"/>
    </source>
</evidence>
<dbReference type="GO" id="GO:0000049">
    <property type="term" value="F:tRNA binding"/>
    <property type="evidence" value="ECO:0007669"/>
    <property type="project" value="UniProtKB-UniRule"/>
</dbReference>
<dbReference type="EC" id="3.1.1.-" evidence="2"/>
<organism evidence="3">
    <name type="scientific">uncultured delta proteobacterium</name>
    <dbReference type="NCBI Taxonomy" id="34034"/>
    <lineage>
        <taxon>Bacteria</taxon>
        <taxon>Deltaproteobacteria</taxon>
        <taxon>environmental samples</taxon>
    </lineage>
</organism>
<dbReference type="EMBL" id="FLUQ01000001">
    <property type="protein sequence ID" value="SBV90422.1"/>
    <property type="molecule type" value="Genomic_DNA"/>
</dbReference>
<dbReference type="GO" id="GO:0005737">
    <property type="term" value="C:cytoplasm"/>
    <property type="evidence" value="ECO:0007669"/>
    <property type="project" value="UniProtKB-SubCell"/>
</dbReference>
<proteinExistence type="inferred from homology"/>
<reference evidence="3" key="1">
    <citation type="submission" date="2016-04" db="EMBL/GenBank/DDBJ databases">
        <authorList>
            <person name="Evans L.H."/>
            <person name="Alamgir A."/>
            <person name="Owens N."/>
            <person name="Weber N.D."/>
            <person name="Virtaneva K."/>
            <person name="Barbian K."/>
            <person name="Babar A."/>
            <person name="Rosenke K."/>
        </authorList>
    </citation>
    <scope>NUCLEOTIDE SEQUENCE</scope>
    <source>
        <strain evidence="3">86</strain>
    </source>
</reference>
<keyword evidence="2" id="KW-0963">Cytoplasm</keyword>
<dbReference type="Gene3D" id="3.50.80.10">
    <property type="entry name" value="D-tyrosyl-tRNA(Tyr) deacylase"/>
    <property type="match status" value="1"/>
</dbReference>
<sequence length="153" mass="16449">MRLVVQRVRQACVSIGGETVAAIDTGLLVLAGLGPQDAEAESWPKIEAVLAKLPVLRIFPDNENHMNVGLADCGGEILLVSQFTLFADCRKGRRPSFHLACPPDRARPLFEKVVAATEALLPGKVKSGIFAADMDVALVNWGPVTIILDSEDF</sequence>
<comment type="subunit">
    <text evidence="2">Homodimer.</text>
</comment>
<comment type="function">
    <text evidence="2">An aminoacyl-tRNA editing enzyme that deacylates mischarged D-aminoacyl-tRNAs. Also deacylates mischarged glycyl-tRNA(Ala), protecting cells against glycine mischarging by AlaRS. Acts via tRNA-based rather than protein-based catalysis; rejects L-amino acids rather than detecting D-amino acids in the active site. By recycling D-aminoacyl-tRNA to D-amino acids and free tRNA molecules, this enzyme counteracts the toxicity associated with the formation of D-aminoacyl-tRNA entities in vivo and helps enforce protein L-homochirality.</text>
</comment>
<dbReference type="Pfam" id="PF02580">
    <property type="entry name" value="Tyr_Deacylase"/>
    <property type="match status" value="1"/>
</dbReference>
<dbReference type="GO" id="GO:0106026">
    <property type="term" value="F:Gly-tRNA(Ala) deacylase activity"/>
    <property type="evidence" value="ECO:0007669"/>
    <property type="project" value="UniProtKB-UniRule"/>
</dbReference>
<dbReference type="InterPro" id="IPR003732">
    <property type="entry name" value="Daa-tRNA_deacyls_DTD"/>
</dbReference>
<name>A0A212IT95_9DELT</name>
<dbReference type="FunFam" id="3.50.80.10:FF:000001">
    <property type="entry name" value="D-aminoacyl-tRNA deacylase"/>
    <property type="match status" value="1"/>
</dbReference>
<dbReference type="HAMAP" id="MF_00518">
    <property type="entry name" value="Deacylase_Dtd"/>
    <property type="match status" value="1"/>
</dbReference>
<keyword evidence="2" id="KW-0694">RNA-binding</keyword>
<comment type="catalytic activity">
    <reaction evidence="2">
        <text>glycyl-tRNA(Ala) + H2O = tRNA(Ala) + glycine + H(+)</text>
        <dbReference type="Rhea" id="RHEA:53744"/>
        <dbReference type="Rhea" id="RHEA-COMP:9657"/>
        <dbReference type="Rhea" id="RHEA-COMP:13640"/>
        <dbReference type="ChEBI" id="CHEBI:15377"/>
        <dbReference type="ChEBI" id="CHEBI:15378"/>
        <dbReference type="ChEBI" id="CHEBI:57305"/>
        <dbReference type="ChEBI" id="CHEBI:78442"/>
        <dbReference type="ChEBI" id="CHEBI:78522"/>
    </reaction>
</comment>
<dbReference type="PANTHER" id="PTHR10472:SF5">
    <property type="entry name" value="D-AMINOACYL-TRNA DEACYLASE 1"/>
    <property type="match status" value="1"/>
</dbReference>
<comment type="similarity">
    <text evidence="1 2">Belongs to the DTD family.</text>
</comment>